<accession>A0A5E8B2L4</accession>
<organism evidence="12 13">
    <name type="scientific">Magnusiomyces paraingens</name>
    <dbReference type="NCBI Taxonomy" id="2606893"/>
    <lineage>
        <taxon>Eukaryota</taxon>
        <taxon>Fungi</taxon>
        <taxon>Dikarya</taxon>
        <taxon>Ascomycota</taxon>
        <taxon>Saccharomycotina</taxon>
        <taxon>Dipodascomycetes</taxon>
        <taxon>Dipodascales</taxon>
        <taxon>Dipodascaceae</taxon>
        <taxon>Magnusiomyces</taxon>
    </lineage>
</organism>
<dbReference type="SMART" id="SM00220">
    <property type="entry name" value="S_TKc"/>
    <property type="match status" value="1"/>
</dbReference>
<evidence type="ECO:0000256" key="4">
    <source>
        <dbReference type="ARBA" id="ARBA00022741"/>
    </source>
</evidence>
<dbReference type="EC" id="2.7.11.1" evidence="1"/>
<evidence type="ECO:0000256" key="7">
    <source>
        <dbReference type="ARBA" id="ARBA00037982"/>
    </source>
</evidence>
<dbReference type="GeneID" id="43579537"/>
<dbReference type="GO" id="GO:0004674">
    <property type="term" value="F:protein serine/threonine kinase activity"/>
    <property type="evidence" value="ECO:0007669"/>
    <property type="project" value="UniProtKB-KW"/>
</dbReference>
<dbReference type="PROSITE" id="PS00108">
    <property type="entry name" value="PROTEIN_KINASE_ST"/>
    <property type="match status" value="1"/>
</dbReference>
<keyword evidence="2" id="KW-0723">Serine/threonine-protein kinase</keyword>
<protein>
    <recommendedName>
        <fullName evidence="1">non-specific serine/threonine protein kinase</fullName>
        <ecNumber evidence="1">2.7.11.1</ecNumber>
    </recommendedName>
</protein>
<evidence type="ECO:0000256" key="6">
    <source>
        <dbReference type="ARBA" id="ARBA00022840"/>
    </source>
</evidence>
<dbReference type="PROSITE" id="PS50011">
    <property type="entry name" value="PROTEIN_KINASE_DOM"/>
    <property type="match status" value="1"/>
</dbReference>
<dbReference type="Proteomes" id="UP000398389">
    <property type="component" value="Unassembled WGS sequence"/>
</dbReference>
<feature type="compositionally biased region" description="Polar residues" evidence="10">
    <location>
        <begin position="680"/>
        <end position="697"/>
    </location>
</feature>
<dbReference type="InterPro" id="IPR050339">
    <property type="entry name" value="CC_SR_Kinase"/>
</dbReference>
<keyword evidence="13" id="KW-1185">Reference proteome</keyword>
<dbReference type="GO" id="GO:0005737">
    <property type="term" value="C:cytoplasm"/>
    <property type="evidence" value="ECO:0007669"/>
    <property type="project" value="TreeGrafter"/>
</dbReference>
<sequence>MSLVPVRPNQNNWVVVLKDSTRNSLVLYNQRSHELALINDPSEFHFYNTRLIGSSPNDPLPEIYPGILQNDESSSELSSVELSPSSSLDYPTAAPAELIEYYPPEFNDNGHSGFQGPSNHSHSSSSTTIIVCPECGYHIPSPFRRQGTSTHRHHRQHQTRSSHTAMPRQIEAPAIVRDANYFKLLEGFTPVSRNNNSLNLNETNDGTSHESNEETSTSIQQEFKDTSLNQETDQPEEPNAFSNKPSSIKSEYSSISASAFSQGYFDQFFKVKGTLGRGSRGTVYLVEHMLDGYSLGLFALKKVPVGNDHKWLEKVLSEVHLLRLLAHPNLVSYNHMWLENSQISRFAPVVPCAFILQEYCDGGTLEDYVNNLKSDYILESSLPPKDGLSPQNPANVVAKERFRRKSEARSNRQKIPLKKMTKLTLEEILSFSRDIFSGIVHLHGAQVVHRDLKPSNCLLLTPENRAFNNISKNSQFSSASNDFKEDKNKEMENLINSQNSYPSENHSLKKMNKLPTVLVSDFGEGQMEGLLRTGTGTTGTLEYCAPELIRPFSSGELAQFSKKTDMFSLGMILHFLLFSRLPYTPLLIDGADSESLEKLKKEVIDFKGFEVSNVEFREDIPQELYILLAKLLSIDPDERPTAIECLRVIETLIRSSGSTSQTSNRSNSTSSNEPLKKQKQPNSFSNSEKNNGSRINDSNSLVGIVAVSNQISKNKFDDTTYTTNSPHASISFITDRSLADVKTMTNYSTQPFGDLGTPPSSKKLISPRKGSESQSSENISGKEKSHIKQLESQNKLSSKIIEKKDTINTIPHDLKLIDTHSKLQLEKLVNRPFPENFYFGTSINDNISRNLVTYRNLTPPTTNNIIGFSSPKGAEVNFNGKAFGETSFPDKFTDHNQVSQLANFKNSQSDEYDTHNLANSSLKRSISTLKRKYGESLRLTQDNRELYVEQNFPQYFEEGPKTKFQRNLDSNSDTNDHNDGENTMQLELFKRHIGSRVVQFVNSFAWNGSSHNGP</sequence>
<feature type="region of interest" description="Disordered" evidence="10">
    <location>
        <begin position="193"/>
        <end position="247"/>
    </location>
</feature>
<evidence type="ECO:0000313" key="13">
    <source>
        <dbReference type="Proteomes" id="UP000398389"/>
    </source>
</evidence>
<evidence type="ECO:0000256" key="8">
    <source>
        <dbReference type="ARBA" id="ARBA00047899"/>
    </source>
</evidence>
<dbReference type="PANTHER" id="PTHR11042">
    <property type="entry name" value="EUKARYOTIC TRANSLATION INITIATION FACTOR 2-ALPHA KINASE EIF2-ALPHA KINASE -RELATED"/>
    <property type="match status" value="1"/>
</dbReference>
<dbReference type="Pfam" id="PF00069">
    <property type="entry name" value="Pkinase"/>
    <property type="match status" value="2"/>
</dbReference>
<evidence type="ECO:0000256" key="5">
    <source>
        <dbReference type="ARBA" id="ARBA00022777"/>
    </source>
</evidence>
<dbReference type="PANTHER" id="PTHR11042:SF138">
    <property type="entry name" value="SERINE_THREONINE-PROTEIN KINASE IKS1-RELATED"/>
    <property type="match status" value="1"/>
</dbReference>
<evidence type="ECO:0000313" key="12">
    <source>
        <dbReference type="EMBL" id="VVT45330.1"/>
    </source>
</evidence>
<gene>
    <name evidence="12" type="ORF">SAPINGB_P000714</name>
</gene>
<dbReference type="Gene3D" id="3.30.200.20">
    <property type="entry name" value="Phosphorylase Kinase, domain 1"/>
    <property type="match status" value="1"/>
</dbReference>
<dbReference type="SUPFAM" id="SSF56112">
    <property type="entry name" value="Protein kinase-like (PK-like)"/>
    <property type="match status" value="1"/>
</dbReference>
<evidence type="ECO:0000259" key="11">
    <source>
        <dbReference type="PROSITE" id="PS50011"/>
    </source>
</evidence>
<evidence type="ECO:0000256" key="3">
    <source>
        <dbReference type="ARBA" id="ARBA00022679"/>
    </source>
</evidence>
<evidence type="ECO:0000256" key="2">
    <source>
        <dbReference type="ARBA" id="ARBA00022527"/>
    </source>
</evidence>
<feature type="domain" description="Protein kinase" evidence="11">
    <location>
        <begin position="269"/>
        <end position="653"/>
    </location>
</feature>
<dbReference type="InterPro" id="IPR008271">
    <property type="entry name" value="Ser/Thr_kinase_AS"/>
</dbReference>
<comment type="catalytic activity">
    <reaction evidence="8">
        <text>L-threonyl-[protein] + ATP = O-phospho-L-threonyl-[protein] + ADP + H(+)</text>
        <dbReference type="Rhea" id="RHEA:46608"/>
        <dbReference type="Rhea" id="RHEA-COMP:11060"/>
        <dbReference type="Rhea" id="RHEA-COMP:11605"/>
        <dbReference type="ChEBI" id="CHEBI:15378"/>
        <dbReference type="ChEBI" id="CHEBI:30013"/>
        <dbReference type="ChEBI" id="CHEBI:30616"/>
        <dbReference type="ChEBI" id="CHEBI:61977"/>
        <dbReference type="ChEBI" id="CHEBI:456216"/>
        <dbReference type="EC" id="2.7.11.1"/>
    </reaction>
</comment>
<name>A0A5E8B2L4_9ASCO</name>
<dbReference type="GO" id="GO:0005524">
    <property type="term" value="F:ATP binding"/>
    <property type="evidence" value="ECO:0007669"/>
    <property type="project" value="UniProtKB-KW"/>
</dbReference>
<feature type="region of interest" description="Disordered" evidence="10">
    <location>
        <begin position="748"/>
        <end position="791"/>
    </location>
</feature>
<dbReference type="FunFam" id="3.30.200.20:FF:000306">
    <property type="entry name" value="IKS protein kinase"/>
    <property type="match status" value="1"/>
</dbReference>
<keyword evidence="4" id="KW-0547">Nucleotide-binding</keyword>
<keyword evidence="6" id="KW-0067">ATP-binding</keyword>
<comment type="catalytic activity">
    <reaction evidence="9">
        <text>L-seryl-[protein] + ATP = O-phospho-L-seryl-[protein] + ADP + H(+)</text>
        <dbReference type="Rhea" id="RHEA:17989"/>
        <dbReference type="Rhea" id="RHEA-COMP:9863"/>
        <dbReference type="Rhea" id="RHEA-COMP:11604"/>
        <dbReference type="ChEBI" id="CHEBI:15378"/>
        <dbReference type="ChEBI" id="CHEBI:29999"/>
        <dbReference type="ChEBI" id="CHEBI:30616"/>
        <dbReference type="ChEBI" id="CHEBI:83421"/>
        <dbReference type="ChEBI" id="CHEBI:456216"/>
        <dbReference type="EC" id="2.7.11.1"/>
    </reaction>
</comment>
<evidence type="ECO:0000256" key="10">
    <source>
        <dbReference type="SAM" id="MobiDB-lite"/>
    </source>
</evidence>
<dbReference type="InterPro" id="IPR011009">
    <property type="entry name" value="Kinase-like_dom_sf"/>
</dbReference>
<feature type="compositionally biased region" description="Basic residues" evidence="10">
    <location>
        <begin position="150"/>
        <end position="160"/>
    </location>
</feature>
<comment type="similarity">
    <text evidence="7">Belongs to the protein kinase superfamily. Ser/Thr protein kinase family. GCN2 subfamily.</text>
</comment>
<feature type="region of interest" description="Disordered" evidence="10">
    <location>
        <begin position="142"/>
        <end position="169"/>
    </location>
</feature>
<dbReference type="OrthoDB" id="1405469at2759"/>
<keyword evidence="5" id="KW-0418">Kinase</keyword>
<dbReference type="EMBL" id="CABVLU010000001">
    <property type="protein sequence ID" value="VVT45330.1"/>
    <property type="molecule type" value="Genomic_DNA"/>
</dbReference>
<dbReference type="AlphaFoldDB" id="A0A5E8B2L4"/>
<feature type="compositionally biased region" description="Low complexity" evidence="10">
    <location>
        <begin position="194"/>
        <end position="204"/>
    </location>
</feature>
<dbReference type="GO" id="GO:0005634">
    <property type="term" value="C:nucleus"/>
    <property type="evidence" value="ECO:0007669"/>
    <property type="project" value="TreeGrafter"/>
</dbReference>
<keyword evidence="3" id="KW-0808">Transferase</keyword>
<dbReference type="RefSeq" id="XP_031851328.1">
    <property type="nucleotide sequence ID" value="XM_031995437.1"/>
</dbReference>
<feature type="compositionally biased region" description="Basic and acidic residues" evidence="10">
    <location>
        <begin position="780"/>
        <end position="789"/>
    </location>
</feature>
<reference evidence="12 13" key="1">
    <citation type="submission" date="2019-09" db="EMBL/GenBank/DDBJ databases">
        <authorList>
            <person name="Brejova B."/>
        </authorList>
    </citation>
    <scope>NUCLEOTIDE SEQUENCE [LARGE SCALE GENOMIC DNA]</scope>
</reference>
<proteinExistence type="inferred from homology"/>
<dbReference type="Gene3D" id="1.10.510.10">
    <property type="entry name" value="Transferase(Phosphotransferase) domain 1"/>
    <property type="match status" value="1"/>
</dbReference>
<feature type="region of interest" description="Disordered" evidence="10">
    <location>
        <begin position="657"/>
        <end position="697"/>
    </location>
</feature>
<dbReference type="InterPro" id="IPR000719">
    <property type="entry name" value="Prot_kinase_dom"/>
</dbReference>
<feature type="compositionally biased region" description="Low complexity" evidence="10">
    <location>
        <begin position="657"/>
        <end position="672"/>
    </location>
</feature>
<evidence type="ECO:0000256" key="9">
    <source>
        <dbReference type="ARBA" id="ARBA00048679"/>
    </source>
</evidence>
<evidence type="ECO:0000256" key="1">
    <source>
        <dbReference type="ARBA" id="ARBA00012513"/>
    </source>
</evidence>